<feature type="transmembrane region" description="Helical" evidence="6">
    <location>
        <begin position="279"/>
        <end position="306"/>
    </location>
</feature>
<dbReference type="InterPro" id="IPR020846">
    <property type="entry name" value="MFS_dom"/>
</dbReference>
<name>A0A8T0PI60_PANVG</name>
<organism evidence="8 9">
    <name type="scientific">Panicum virgatum</name>
    <name type="common">Blackwell switchgrass</name>
    <dbReference type="NCBI Taxonomy" id="38727"/>
    <lineage>
        <taxon>Eukaryota</taxon>
        <taxon>Viridiplantae</taxon>
        <taxon>Streptophyta</taxon>
        <taxon>Embryophyta</taxon>
        <taxon>Tracheophyta</taxon>
        <taxon>Spermatophyta</taxon>
        <taxon>Magnoliopsida</taxon>
        <taxon>Liliopsida</taxon>
        <taxon>Poales</taxon>
        <taxon>Poaceae</taxon>
        <taxon>PACMAD clade</taxon>
        <taxon>Panicoideae</taxon>
        <taxon>Panicodae</taxon>
        <taxon>Paniceae</taxon>
        <taxon>Panicinae</taxon>
        <taxon>Panicum</taxon>
        <taxon>Panicum sect. Hiantes</taxon>
    </lineage>
</organism>
<evidence type="ECO:0000256" key="2">
    <source>
        <dbReference type="ARBA" id="ARBA00022448"/>
    </source>
</evidence>
<dbReference type="AlphaFoldDB" id="A0A8T0PI60"/>
<accession>A0A8T0PI60</accession>
<evidence type="ECO:0000256" key="6">
    <source>
        <dbReference type="SAM" id="Phobius"/>
    </source>
</evidence>
<keyword evidence="3 6" id="KW-0812">Transmembrane</keyword>
<reference evidence="8" key="1">
    <citation type="submission" date="2020-05" db="EMBL/GenBank/DDBJ databases">
        <title>WGS assembly of Panicum virgatum.</title>
        <authorList>
            <person name="Lovell J.T."/>
            <person name="Jenkins J."/>
            <person name="Shu S."/>
            <person name="Juenger T.E."/>
            <person name="Schmutz J."/>
        </authorList>
    </citation>
    <scope>NUCLEOTIDE SEQUENCE</scope>
    <source>
        <strain evidence="8">AP13</strain>
    </source>
</reference>
<dbReference type="SUPFAM" id="SSF103473">
    <property type="entry name" value="MFS general substrate transporter"/>
    <property type="match status" value="1"/>
</dbReference>
<comment type="subcellular location">
    <subcellularLocation>
        <location evidence="1">Membrane</location>
        <topology evidence="1">Multi-pass membrane protein</topology>
    </subcellularLocation>
</comment>
<sequence>MGAERSRGEATPIRDLHIAKRVEDIGFYAGFVGAAYMLGRTLTSIIWGILADRIGRKPVIVITIFSMLVFNTLFGLSMHYWMAIATRFFLGFLHGSLGTIRAYAVEVCRPEHHAVGLSLVSTSWAVALIIGPAIGGYLAQLFPMNSFFGRFPYFLPSLCMSVLYFLILISCIWLPETLHMHRLEKREDQATDLLMAHLSNSEDFVRKHNTSTWSLFKNWPLMSSIILFCITCFDDMAYLEIFPLWAESNKKYGGLGFSTEDVGNVLLVTGSGVLLYQTFVYPCIIKVLGLINTSCVAAILSMMLLLTYPPMANLSKPWLYCAMNIASLLKNNCVATIVTCSFILQNNSVPQDQRATANGIATTLMSFSKTFAPAGAGIMFSWAQKHQHAFFIPGDQILFFLLAMVVFVEFICTFKPFLAMTKESSSGSCH</sequence>
<evidence type="ECO:0000313" key="8">
    <source>
        <dbReference type="EMBL" id="KAG2559882.1"/>
    </source>
</evidence>
<dbReference type="GO" id="GO:0016020">
    <property type="term" value="C:membrane"/>
    <property type="evidence" value="ECO:0007669"/>
    <property type="project" value="UniProtKB-SubCell"/>
</dbReference>
<evidence type="ECO:0000256" key="4">
    <source>
        <dbReference type="ARBA" id="ARBA00022989"/>
    </source>
</evidence>
<gene>
    <name evidence="8" type="ORF">PVAP13_8KG029555</name>
</gene>
<feature type="transmembrane region" description="Helical" evidence="6">
    <location>
        <begin position="397"/>
        <end position="418"/>
    </location>
</feature>
<feature type="transmembrane region" description="Helical" evidence="6">
    <location>
        <begin position="225"/>
        <end position="246"/>
    </location>
</feature>
<dbReference type="InterPro" id="IPR011701">
    <property type="entry name" value="MFS"/>
</dbReference>
<evidence type="ECO:0000313" key="9">
    <source>
        <dbReference type="Proteomes" id="UP000823388"/>
    </source>
</evidence>
<feature type="transmembrane region" description="Helical" evidence="6">
    <location>
        <begin position="151"/>
        <end position="175"/>
    </location>
</feature>
<dbReference type="Gene3D" id="1.20.1250.20">
    <property type="entry name" value="MFS general substrate transporter like domains"/>
    <property type="match status" value="1"/>
</dbReference>
<dbReference type="PANTHER" id="PTHR23504">
    <property type="entry name" value="MAJOR FACILITATOR SUPERFAMILY DOMAIN-CONTAINING PROTEIN 10"/>
    <property type="match status" value="1"/>
</dbReference>
<dbReference type="PROSITE" id="PS50850">
    <property type="entry name" value="MFS"/>
    <property type="match status" value="1"/>
</dbReference>
<feature type="transmembrane region" description="Helical" evidence="6">
    <location>
        <begin position="117"/>
        <end position="139"/>
    </location>
</feature>
<evidence type="ECO:0000256" key="1">
    <source>
        <dbReference type="ARBA" id="ARBA00004141"/>
    </source>
</evidence>
<dbReference type="EMBL" id="CM029051">
    <property type="protein sequence ID" value="KAG2559882.1"/>
    <property type="molecule type" value="Genomic_DNA"/>
</dbReference>
<keyword evidence="5 6" id="KW-0472">Membrane</keyword>
<proteinExistence type="predicted"/>
<feature type="domain" description="Major facilitator superfamily (MFS) profile" evidence="7">
    <location>
        <begin position="1"/>
        <end position="421"/>
    </location>
</feature>
<evidence type="ECO:0000259" key="7">
    <source>
        <dbReference type="PROSITE" id="PS50850"/>
    </source>
</evidence>
<dbReference type="CDD" id="cd17330">
    <property type="entry name" value="MFS_SLC46_TetA_like"/>
    <property type="match status" value="1"/>
</dbReference>
<feature type="transmembrane region" description="Helical" evidence="6">
    <location>
        <begin position="318"/>
        <end position="344"/>
    </location>
</feature>
<dbReference type="PANTHER" id="PTHR23504:SF97">
    <property type="entry name" value="MAJOR FACILITATOR SUPERFAMILY (MFS) PROFILE DOMAIN-CONTAINING PROTEIN"/>
    <property type="match status" value="1"/>
</dbReference>
<dbReference type="GO" id="GO:0022857">
    <property type="term" value="F:transmembrane transporter activity"/>
    <property type="evidence" value="ECO:0007669"/>
    <property type="project" value="InterPro"/>
</dbReference>
<keyword evidence="4 6" id="KW-1133">Transmembrane helix</keyword>
<feature type="transmembrane region" description="Helical" evidence="6">
    <location>
        <begin position="25"/>
        <end position="47"/>
    </location>
</feature>
<evidence type="ECO:0000256" key="3">
    <source>
        <dbReference type="ARBA" id="ARBA00022692"/>
    </source>
</evidence>
<dbReference type="Proteomes" id="UP000823388">
    <property type="component" value="Chromosome 8K"/>
</dbReference>
<dbReference type="Pfam" id="PF07690">
    <property type="entry name" value="MFS_1"/>
    <property type="match status" value="1"/>
</dbReference>
<comment type="caution">
    <text evidence="8">The sequence shown here is derived from an EMBL/GenBank/DDBJ whole genome shotgun (WGS) entry which is preliminary data.</text>
</comment>
<dbReference type="InterPro" id="IPR036259">
    <property type="entry name" value="MFS_trans_sf"/>
</dbReference>
<protein>
    <recommendedName>
        <fullName evidence="7">Major facilitator superfamily (MFS) profile domain-containing protein</fullName>
    </recommendedName>
</protein>
<evidence type="ECO:0000256" key="5">
    <source>
        <dbReference type="ARBA" id="ARBA00023136"/>
    </source>
</evidence>
<feature type="transmembrane region" description="Helical" evidence="6">
    <location>
        <begin position="59"/>
        <end position="82"/>
    </location>
</feature>
<keyword evidence="2" id="KW-0813">Transport</keyword>
<keyword evidence="9" id="KW-1185">Reference proteome</keyword>